<accession>A0A2P6NSI6</accession>
<keyword evidence="11" id="KW-1185">Reference proteome</keyword>
<evidence type="ECO:0000313" key="10">
    <source>
        <dbReference type="EMBL" id="PRP86921.1"/>
    </source>
</evidence>
<evidence type="ECO:0000256" key="6">
    <source>
        <dbReference type="ARBA" id="ARBA00023235"/>
    </source>
</evidence>
<dbReference type="PANTHER" id="PTHR10012:SF0">
    <property type="entry name" value="SERINE_THREONINE-PROTEIN PHOSPHATASE 2A ACTIVATOR"/>
    <property type="match status" value="1"/>
</dbReference>
<dbReference type="PANTHER" id="PTHR10012">
    <property type="entry name" value="SERINE/THREONINE-PROTEIN PHOSPHATASE 2A REGULATORY SUBUNIT B"/>
    <property type="match status" value="1"/>
</dbReference>
<comment type="function">
    <text evidence="7">PPIases accelerate the folding of proteins. It catalyzes the cis-trans isomerization of proline imidic peptide bonds in oligopeptides. Acts as a regulatory subunit for PP2A-like phosphatases modulating their activity or substrate specificity, probably by inducing a conformational change in the catalytic subunit, a direct target of the PPIase.</text>
</comment>
<gene>
    <name evidence="10" type="ORF">PROFUN_03669</name>
</gene>
<dbReference type="GO" id="GO:0000159">
    <property type="term" value="C:protein phosphatase type 2A complex"/>
    <property type="evidence" value="ECO:0007669"/>
    <property type="project" value="TreeGrafter"/>
</dbReference>
<dbReference type="GO" id="GO:0003755">
    <property type="term" value="F:peptidyl-prolyl cis-trans isomerase activity"/>
    <property type="evidence" value="ECO:0007669"/>
    <property type="project" value="UniProtKB-KW"/>
</dbReference>
<evidence type="ECO:0000256" key="2">
    <source>
        <dbReference type="ARBA" id="ARBA00004496"/>
    </source>
</evidence>
<dbReference type="EC" id="5.2.1.8" evidence="8"/>
<evidence type="ECO:0000256" key="5">
    <source>
        <dbReference type="ARBA" id="ARBA00023110"/>
    </source>
</evidence>
<dbReference type="GO" id="GO:0005634">
    <property type="term" value="C:nucleus"/>
    <property type="evidence" value="ECO:0007669"/>
    <property type="project" value="TreeGrafter"/>
</dbReference>
<dbReference type="STRING" id="1890364.A0A2P6NSI6"/>
<dbReference type="Proteomes" id="UP000241769">
    <property type="component" value="Unassembled WGS sequence"/>
</dbReference>
<evidence type="ECO:0000256" key="4">
    <source>
        <dbReference type="ARBA" id="ARBA00022490"/>
    </source>
</evidence>
<dbReference type="SUPFAM" id="SSF140984">
    <property type="entry name" value="PTPA-like"/>
    <property type="match status" value="1"/>
</dbReference>
<evidence type="ECO:0000313" key="11">
    <source>
        <dbReference type="Proteomes" id="UP000241769"/>
    </source>
</evidence>
<dbReference type="Gene3D" id="1.20.120.1150">
    <property type="match status" value="1"/>
</dbReference>
<dbReference type="EMBL" id="MDYQ01000025">
    <property type="protein sequence ID" value="PRP86921.1"/>
    <property type="molecule type" value="Genomic_DNA"/>
</dbReference>
<evidence type="ECO:0000256" key="7">
    <source>
        <dbReference type="ARBA" id="ARBA00060322"/>
    </source>
</evidence>
<dbReference type="InParanoid" id="A0A2P6NSI6"/>
<dbReference type="Pfam" id="PF03095">
    <property type="entry name" value="PTPA"/>
    <property type="match status" value="1"/>
</dbReference>
<dbReference type="InterPro" id="IPR004327">
    <property type="entry name" value="Phstyr_phstse_ac"/>
</dbReference>
<evidence type="ECO:0000256" key="9">
    <source>
        <dbReference type="SAM" id="MobiDB-lite"/>
    </source>
</evidence>
<keyword evidence="6 8" id="KW-0413">Isomerase</keyword>
<dbReference type="FunFam" id="1.20.120.1150:FF:000002">
    <property type="entry name" value="Serine/threonine-protein phosphatase 2A activator"/>
    <property type="match status" value="1"/>
</dbReference>
<feature type="region of interest" description="Disordered" evidence="9">
    <location>
        <begin position="1"/>
        <end position="29"/>
    </location>
</feature>
<comment type="catalytic activity">
    <reaction evidence="1 8">
        <text>[protein]-peptidylproline (omega=180) = [protein]-peptidylproline (omega=0)</text>
        <dbReference type="Rhea" id="RHEA:16237"/>
        <dbReference type="Rhea" id="RHEA-COMP:10747"/>
        <dbReference type="Rhea" id="RHEA-COMP:10748"/>
        <dbReference type="ChEBI" id="CHEBI:83833"/>
        <dbReference type="ChEBI" id="CHEBI:83834"/>
        <dbReference type="EC" id="5.2.1.8"/>
    </reaction>
</comment>
<evidence type="ECO:0000256" key="8">
    <source>
        <dbReference type="RuleBase" id="RU361210"/>
    </source>
</evidence>
<dbReference type="InterPro" id="IPR037218">
    <property type="entry name" value="PTPA_sf"/>
</dbReference>
<comment type="subcellular location">
    <subcellularLocation>
        <location evidence="2 8">Cytoplasm</location>
    </subcellularLocation>
</comment>
<comment type="caution">
    <text evidence="10">The sequence shown here is derived from an EMBL/GenBank/DDBJ whole genome shotgun (WGS) entry which is preliminary data.</text>
</comment>
<dbReference type="GO" id="GO:0008160">
    <property type="term" value="F:protein tyrosine phosphatase activator activity"/>
    <property type="evidence" value="ECO:0007669"/>
    <property type="project" value="TreeGrafter"/>
</dbReference>
<dbReference type="OrthoDB" id="16120at2759"/>
<dbReference type="GO" id="GO:0007052">
    <property type="term" value="P:mitotic spindle organization"/>
    <property type="evidence" value="ECO:0007669"/>
    <property type="project" value="TreeGrafter"/>
</dbReference>
<reference evidence="10 11" key="1">
    <citation type="journal article" date="2018" name="Genome Biol. Evol.">
        <title>Multiple Roots of Fruiting Body Formation in Amoebozoa.</title>
        <authorList>
            <person name="Hillmann F."/>
            <person name="Forbes G."/>
            <person name="Novohradska S."/>
            <person name="Ferling I."/>
            <person name="Riege K."/>
            <person name="Groth M."/>
            <person name="Westermann M."/>
            <person name="Marz M."/>
            <person name="Spaller T."/>
            <person name="Winckler T."/>
            <person name="Schaap P."/>
            <person name="Glockner G."/>
        </authorList>
    </citation>
    <scope>NUCLEOTIDE SEQUENCE [LARGE SCALE GENOMIC DNA]</scope>
    <source>
        <strain evidence="10 11">Jena</strain>
    </source>
</reference>
<dbReference type="AlphaFoldDB" id="A0A2P6NSI6"/>
<evidence type="ECO:0000256" key="1">
    <source>
        <dbReference type="ARBA" id="ARBA00000971"/>
    </source>
</evidence>
<proteinExistence type="inferred from homology"/>
<dbReference type="FunCoup" id="A0A2P6NSI6">
    <property type="interactions" value="30"/>
</dbReference>
<protein>
    <recommendedName>
        <fullName evidence="8">Serine/threonine-protein phosphatase 2A activator</fullName>
        <ecNumber evidence="8">5.2.1.8</ecNumber>
    </recommendedName>
    <alternativeName>
        <fullName evidence="8">Phosphotyrosyl phosphatase activator</fullName>
    </alternativeName>
</protein>
<dbReference type="CDD" id="cd04087">
    <property type="entry name" value="PTPA"/>
    <property type="match status" value="1"/>
</dbReference>
<organism evidence="10 11">
    <name type="scientific">Planoprotostelium fungivorum</name>
    <dbReference type="NCBI Taxonomy" id="1890364"/>
    <lineage>
        <taxon>Eukaryota</taxon>
        <taxon>Amoebozoa</taxon>
        <taxon>Evosea</taxon>
        <taxon>Variosea</taxon>
        <taxon>Cavosteliida</taxon>
        <taxon>Cavosteliaceae</taxon>
        <taxon>Planoprotostelium</taxon>
    </lineage>
</organism>
<dbReference type="InterPro" id="IPR043170">
    <property type="entry name" value="PTPA_C_lid"/>
</dbReference>
<evidence type="ECO:0000256" key="3">
    <source>
        <dbReference type="ARBA" id="ARBA00011019"/>
    </source>
</evidence>
<keyword evidence="4 8" id="KW-0963">Cytoplasm</keyword>
<name>A0A2P6NSI6_9EUKA</name>
<comment type="similarity">
    <text evidence="3 8">Belongs to the PTPA-type PPIase family.</text>
</comment>
<dbReference type="GO" id="GO:0005737">
    <property type="term" value="C:cytoplasm"/>
    <property type="evidence" value="ECO:0007669"/>
    <property type="project" value="UniProtKB-SubCell"/>
</dbReference>
<keyword evidence="5 8" id="KW-0697">Rotamase</keyword>
<sequence length="413" mass="46468">MTGVHPNLFAPKPNKKAHNHGTNGGKPVEVKADSLEPTKIILTPEELTQFLSSATFESIVNWITQLNESVKMKKKSDPYPVSAGVQGILQVLDEIEEYIKQIPPLAQRSRFGNKAFVTFCDKITETASSLNNKIIPEEGAGGKSREEANKGIEAYLINSFGDKQRIDYGSGHELNFVMWLYCLSKLGLLKEEDHTALVFGVFDKYLELMRHLQVTYWLEPAGSHGVWGLDDYQFLPFLFGSAQLIDHKHIVPKSIMNRDVVEGYAKDYMYLRCIEFINQVKNGSFFEHSPLLYDISGAKSWAKVNEGMIKMFRAEVLGKLPIMKHFFFGELVPLRLMREPEDVDCDDHSHSCDHSGDEIHSGPMPTEEGEAFYGEGTEQSKAKYRVASCCVQHIPSSIAAKAIESEGQNRPLF</sequence>